<protein>
    <submittedName>
        <fullName evidence="3">DUF1990 family protein</fullName>
    </submittedName>
</protein>
<dbReference type="Proteomes" id="UP001595748">
    <property type="component" value="Unassembled WGS sequence"/>
</dbReference>
<dbReference type="RefSeq" id="WP_380078339.1">
    <property type="nucleotide sequence ID" value="NZ_JBHRZF010000142.1"/>
</dbReference>
<comment type="caution">
    <text evidence="3">The sequence shown here is derived from an EMBL/GenBank/DDBJ whole genome shotgun (WGS) entry which is preliminary data.</text>
</comment>
<evidence type="ECO:0000313" key="3">
    <source>
        <dbReference type="EMBL" id="MFC3861444.1"/>
    </source>
</evidence>
<feature type="compositionally biased region" description="Polar residues" evidence="1">
    <location>
        <begin position="148"/>
        <end position="158"/>
    </location>
</feature>
<evidence type="ECO:0000313" key="4">
    <source>
        <dbReference type="Proteomes" id="UP001595748"/>
    </source>
</evidence>
<sequence length="384" mass="42560">MVNLAAATDGTPEPRQVASPADTRSRLFAREYLGLLDYRWSKRQANSRHSGLQQLLDPGHALREMPPGSPLSYRGTLPRPTDLPELTGLYTQHLATQPPGLRPARDGDRQDWLEALTDPPPLEPTLEDSVIEGLIRALYDALPDALSQTEAERTSSGNKVGRHGYAPRVKPDDHWIPVSAPSRPDGQEQQEFSPSTPEPAPLPEPRPYVLGSVPDGLQLFTLRSLSELEVQAPADDSSGLILARTLLGTGEPCFLRAQSALWSWRAQHQVNVNIHAHGPPLPGRDVLIEQKIGPVTLLLGCRVTDMTEEQRRWGFTLTSLEGQVLVSREAFMVEWLPDDTVVFVVTMQQQLAMPNLTFLGPVHSALRRKFKQGYVRNMLELTAD</sequence>
<dbReference type="PANTHER" id="PTHR34202">
    <property type="entry name" value="UPF0548 PROTEIN"/>
    <property type="match status" value="1"/>
</dbReference>
<keyword evidence="4" id="KW-1185">Reference proteome</keyword>
<name>A0ABV8A6Z5_9DEIO</name>
<feature type="region of interest" description="Disordered" evidence="1">
    <location>
        <begin position="148"/>
        <end position="207"/>
    </location>
</feature>
<feature type="compositionally biased region" description="Pro residues" evidence="1">
    <location>
        <begin position="196"/>
        <end position="206"/>
    </location>
</feature>
<reference evidence="4" key="1">
    <citation type="journal article" date="2019" name="Int. J. Syst. Evol. Microbiol.">
        <title>The Global Catalogue of Microorganisms (GCM) 10K type strain sequencing project: providing services to taxonomists for standard genome sequencing and annotation.</title>
        <authorList>
            <consortium name="The Broad Institute Genomics Platform"/>
            <consortium name="The Broad Institute Genome Sequencing Center for Infectious Disease"/>
            <person name="Wu L."/>
            <person name="Ma J."/>
        </authorList>
    </citation>
    <scope>NUCLEOTIDE SEQUENCE [LARGE SCALE GENOMIC DNA]</scope>
    <source>
        <strain evidence="4">CCTCC AB 2013263</strain>
    </source>
</reference>
<feature type="region of interest" description="Disordered" evidence="1">
    <location>
        <begin position="57"/>
        <end position="82"/>
    </location>
</feature>
<evidence type="ECO:0000256" key="1">
    <source>
        <dbReference type="SAM" id="MobiDB-lite"/>
    </source>
</evidence>
<feature type="domain" description="DUF1990" evidence="2">
    <location>
        <begin position="243"/>
        <end position="376"/>
    </location>
</feature>
<dbReference type="PANTHER" id="PTHR34202:SF1">
    <property type="entry name" value="UPF0548 PROTEIN"/>
    <property type="match status" value="1"/>
</dbReference>
<dbReference type="InterPro" id="IPR018960">
    <property type="entry name" value="DUF1990"/>
</dbReference>
<organism evidence="3 4">
    <name type="scientific">Deinococcus antarcticus</name>
    <dbReference type="NCBI Taxonomy" id="1298767"/>
    <lineage>
        <taxon>Bacteria</taxon>
        <taxon>Thermotogati</taxon>
        <taxon>Deinococcota</taxon>
        <taxon>Deinococci</taxon>
        <taxon>Deinococcales</taxon>
        <taxon>Deinococcaceae</taxon>
        <taxon>Deinococcus</taxon>
    </lineage>
</organism>
<dbReference type="EMBL" id="JBHRZF010000142">
    <property type="protein sequence ID" value="MFC3861444.1"/>
    <property type="molecule type" value="Genomic_DNA"/>
</dbReference>
<feature type="region of interest" description="Disordered" evidence="1">
    <location>
        <begin position="1"/>
        <end position="22"/>
    </location>
</feature>
<evidence type="ECO:0000259" key="2">
    <source>
        <dbReference type="Pfam" id="PF09348"/>
    </source>
</evidence>
<proteinExistence type="predicted"/>
<gene>
    <name evidence="3" type="ORF">ACFOPQ_11805</name>
</gene>
<accession>A0ABV8A6Z5</accession>
<dbReference type="Pfam" id="PF09348">
    <property type="entry name" value="DUF1990"/>
    <property type="match status" value="1"/>
</dbReference>